<protein>
    <submittedName>
        <fullName evidence="1">Uncharacterized protein</fullName>
    </submittedName>
</protein>
<evidence type="ECO:0000313" key="1">
    <source>
        <dbReference type="EMBL" id="MFL0248897.1"/>
    </source>
</evidence>
<name>A0ABW8T9N7_9CLOT</name>
<proteinExistence type="predicted"/>
<dbReference type="Gene3D" id="3.40.1180.10">
    <property type="entry name" value="Decaprenyl diphosphate synthase-like"/>
    <property type="match status" value="1"/>
</dbReference>
<dbReference type="InterPro" id="IPR036424">
    <property type="entry name" value="UPP_synth-like_sf"/>
</dbReference>
<reference evidence="1 2" key="1">
    <citation type="submission" date="2024-11" db="EMBL/GenBank/DDBJ databases">
        <authorList>
            <person name="Heng Y.C."/>
            <person name="Lim A.C.H."/>
            <person name="Lee J.K.Y."/>
            <person name="Kittelmann S."/>
        </authorList>
    </citation>
    <scope>NUCLEOTIDE SEQUENCE [LARGE SCALE GENOMIC DNA]</scope>
    <source>
        <strain evidence="1 2">WILCCON 0114</strain>
    </source>
</reference>
<accession>A0ABW8T9N7</accession>
<organism evidence="1 2">
    <name type="scientific">Clostridium neuense</name>
    <dbReference type="NCBI Taxonomy" id="1728934"/>
    <lineage>
        <taxon>Bacteria</taxon>
        <taxon>Bacillati</taxon>
        <taxon>Bacillota</taxon>
        <taxon>Clostridia</taxon>
        <taxon>Eubacteriales</taxon>
        <taxon>Clostridiaceae</taxon>
        <taxon>Clostridium</taxon>
    </lineage>
</organism>
<dbReference type="SUPFAM" id="SSF64005">
    <property type="entry name" value="Undecaprenyl diphosphate synthase"/>
    <property type="match status" value="1"/>
</dbReference>
<comment type="caution">
    <text evidence="1">The sequence shown here is derived from an EMBL/GenBank/DDBJ whole genome shotgun (WGS) entry which is preliminary data.</text>
</comment>
<gene>
    <name evidence="1" type="ORF">ACJDT4_00560</name>
</gene>
<dbReference type="Proteomes" id="UP001623592">
    <property type="component" value="Unassembled WGS sequence"/>
</dbReference>
<keyword evidence="2" id="KW-1185">Reference proteome</keyword>
<dbReference type="EMBL" id="JBJIAA010000001">
    <property type="protein sequence ID" value="MFL0248897.1"/>
    <property type="molecule type" value="Genomic_DNA"/>
</dbReference>
<dbReference type="RefSeq" id="WP_406785576.1">
    <property type="nucleotide sequence ID" value="NZ_JBJIAA010000001.1"/>
</dbReference>
<evidence type="ECO:0000313" key="2">
    <source>
        <dbReference type="Proteomes" id="UP001623592"/>
    </source>
</evidence>
<sequence length="192" mass="22212">MPNIPSHIGIVIDNCLEDVSLRKKLLTNICKIYDICFNIGINEITFYGFSDFYDEIAYNLILKGAKLLVIGNTESAYFPNDLLPFAQERTRGNGIKVNVLVNYSIVWDTDNKVSSYHYKSNYNDGRLESVSSIDLIEVWNGEREFKKFLPLQTSKANIYIEREPFVNFKPLHIYNAIRCRCCKSIKYEANKI</sequence>